<dbReference type="RefSeq" id="WP_023161514.1">
    <property type="nucleotide sequence ID" value="NC_022588.1"/>
</dbReference>
<keyword evidence="6" id="KW-0449">Lipoprotein</keyword>
<comment type="subcellular location">
    <subcellularLocation>
        <location evidence="1">Membrane</location>
        <topology evidence="1">Lipid-anchor</topology>
    </subcellularLocation>
</comment>
<evidence type="ECO:0000313" key="8">
    <source>
        <dbReference type="Proteomes" id="UP000283896"/>
    </source>
</evidence>
<name>A0A421NUP6_9MOLU</name>
<evidence type="ECO:0000256" key="2">
    <source>
        <dbReference type="ARBA" id="ARBA00008973"/>
    </source>
</evidence>
<dbReference type="Proteomes" id="UP000283896">
    <property type="component" value="Unassembled WGS sequence"/>
</dbReference>
<dbReference type="InterPro" id="IPR004872">
    <property type="entry name" value="Lipoprotein_NlpA"/>
</dbReference>
<organism evidence="7 8">
    <name type="scientific">Candidatus Phytoplasma solani</name>
    <dbReference type="NCBI Taxonomy" id="69896"/>
    <lineage>
        <taxon>Bacteria</taxon>
        <taxon>Bacillati</taxon>
        <taxon>Mycoplasmatota</taxon>
        <taxon>Mollicutes</taxon>
        <taxon>Acholeplasmatales</taxon>
        <taxon>Acholeplasmataceae</taxon>
        <taxon>Candidatus Phytoplasma</taxon>
        <taxon>16SrXII (Stolbur group)</taxon>
    </lineage>
</organism>
<dbReference type="EMBL" id="MPBG01000011">
    <property type="protein sequence ID" value="RMI87712.1"/>
    <property type="molecule type" value="Genomic_DNA"/>
</dbReference>
<comment type="caution">
    <text evidence="7">The sequence shown here is derived from an EMBL/GenBank/DDBJ whole genome shotgun (WGS) entry which is preliminary data.</text>
</comment>
<gene>
    <name evidence="7" type="primary">metQ</name>
    <name evidence="7" type="ORF">PSSA1_v1c6170</name>
</gene>
<comment type="similarity">
    <text evidence="2">Belongs to the NlpA lipoprotein family.</text>
</comment>
<accession>A0A421NUP6</accession>
<dbReference type="KEGG" id="psol:S284_03920"/>
<keyword evidence="3" id="KW-0732">Signal</keyword>
<evidence type="ECO:0000256" key="6">
    <source>
        <dbReference type="ARBA" id="ARBA00023288"/>
    </source>
</evidence>
<protein>
    <submittedName>
        <fullName evidence="7">ABC-type D-methionine transport system, substrate-binding protein</fullName>
    </submittedName>
</protein>
<dbReference type="GO" id="GO:0016020">
    <property type="term" value="C:membrane"/>
    <property type="evidence" value="ECO:0007669"/>
    <property type="project" value="UniProtKB-SubCell"/>
</dbReference>
<evidence type="ECO:0000256" key="3">
    <source>
        <dbReference type="ARBA" id="ARBA00022729"/>
    </source>
</evidence>
<keyword evidence="4" id="KW-0472">Membrane</keyword>
<dbReference type="OrthoDB" id="385755at2"/>
<proteinExistence type="inferred from homology"/>
<evidence type="ECO:0000256" key="4">
    <source>
        <dbReference type="ARBA" id="ARBA00023136"/>
    </source>
</evidence>
<evidence type="ECO:0000256" key="1">
    <source>
        <dbReference type="ARBA" id="ARBA00004635"/>
    </source>
</evidence>
<dbReference type="STRING" id="69896.S284_03920"/>
<dbReference type="Pfam" id="PF03180">
    <property type="entry name" value="Lipoprotein_9"/>
    <property type="match status" value="1"/>
</dbReference>
<evidence type="ECO:0000256" key="5">
    <source>
        <dbReference type="ARBA" id="ARBA00023139"/>
    </source>
</evidence>
<dbReference type="Gene3D" id="3.40.190.10">
    <property type="entry name" value="Periplasmic binding protein-like II"/>
    <property type="match status" value="2"/>
</dbReference>
<dbReference type="AlphaFoldDB" id="A0A421NUP6"/>
<keyword evidence="5" id="KW-0564">Palmitate</keyword>
<evidence type="ECO:0000313" key="7">
    <source>
        <dbReference type="EMBL" id="RMI87712.1"/>
    </source>
</evidence>
<keyword evidence="8" id="KW-1185">Reference proteome</keyword>
<dbReference type="SUPFAM" id="SSF53850">
    <property type="entry name" value="Periplasmic binding protein-like II"/>
    <property type="match status" value="1"/>
</dbReference>
<reference evidence="8" key="1">
    <citation type="submission" date="2016-11" db="EMBL/GenBank/DDBJ databases">
        <title>Genome sequence of Candidatus Phytoplasma solani strain SA-1.</title>
        <authorList>
            <person name="Haryono M."/>
            <person name="Samarzija I."/>
            <person name="Seruga Music M."/>
            <person name="Hogenhout S."/>
            <person name="Kuo C.-H."/>
        </authorList>
    </citation>
    <scope>NUCLEOTIDE SEQUENCE [LARGE SCALE GENOMIC DNA]</scope>
    <source>
        <strain evidence="8">SA-1</strain>
    </source>
</reference>
<sequence length="342" mass="39312">MLIFSKTKKNLLLILFIISIFVNLILSYFCYQFKTQTPVNNDSFPSKIKIATALPTVQSFLEGSVKNYLKEYHNIDLEVNYLPLKFEKTDELLANKEVDAKFDAHVHHLNIANKRLNDKLTFVQAGYLAKFGLFAKQDSNLGSLGKLKQFKIDKPTQKIKIFMSDDNFQRSLSLYLLQQLGIIKQKEEITIPPEKFFELKPDFFKNTPDYPEIKYETVVDLASIKPSFESEKEPCLCLQYPTLMGNISNLPFGIVGMLAKPASLDDPIYSYTISLVSRKDNENSKIIQILQKVLKQETIIKEAQTGLFKDNYYMIPSQEIDNLSQEIKVKYLGKTHSESRST</sequence>